<dbReference type="STRING" id="5627.A0A1C7LNN1"/>
<feature type="compositionally biased region" description="Pro residues" evidence="1">
    <location>
        <begin position="55"/>
        <end position="66"/>
    </location>
</feature>
<accession>A0A1C7LNN1</accession>
<feature type="region of interest" description="Disordered" evidence="1">
    <location>
        <begin position="355"/>
        <end position="377"/>
    </location>
</feature>
<dbReference type="GO" id="GO:0000122">
    <property type="term" value="P:negative regulation of transcription by RNA polymerase II"/>
    <property type="evidence" value="ECO:0007669"/>
    <property type="project" value="TreeGrafter"/>
</dbReference>
<name>A0A1C7LNN1_GRIFR</name>
<proteinExistence type="predicted"/>
<comment type="caution">
    <text evidence="3">The sequence shown here is derived from an EMBL/GenBank/DDBJ whole genome shotgun (WGS) entry which is preliminary data.</text>
</comment>
<organism evidence="3 4">
    <name type="scientific">Grifola frondosa</name>
    <name type="common">Maitake</name>
    <name type="synonym">Polyporus frondosus</name>
    <dbReference type="NCBI Taxonomy" id="5627"/>
    <lineage>
        <taxon>Eukaryota</taxon>
        <taxon>Fungi</taxon>
        <taxon>Dikarya</taxon>
        <taxon>Basidiomycota</taxon>
        <taxon>Agaricomycotina</taxon>
        <taxon>Agaricomycetes</taxon>
        <taxon>Polyporales</taxon>
        <taxon>Grifolaceae</taxon>
        <taxon>Grifola</taxon>
    </lineage>
</organism>
<evidence type="ECO:0000313" key="3">
    <source>
        <dbReference type="EMBL" id="OBZ66210.1"/>
    </source>
</evidence>
<dbReference type="Pfam" id="PF08550">
    <property type="entry name" value="GATA_AreA"/>
    <property type="match status" value="1"/>
</dbReference>
<keyword evidence="4" id="KW-1185">Reference proteome</keyword>
<feature type="domain" description="Nitrogen regulatory protein areA GATA-like" evidence="2">
    <location>
        <begin position="169"/>
        <end position="196"/>
    </location>
</feature>
<dbReference type="InterPro" id="IPR053043">
    <property type="entry name" value="Ras-cAMP_regulatory"/>
</dbReference>
<evidence type="ECO:0000259" key="2">
    <source>
        <dbReference type="Pfam" id="PF08550"/>
    </source>
</evidence>
<dbReference type="EMBL" id="LUGG01000032">
    <property type="protein sequence ID" value="OBZ66210.1"/>
    <property type="molecule type" value="Genomic_DNA"/>
</dbReference>
<evidence type="ECO:0000313" key="4">
    <source>
        <dbReference type="Proteomes" id="UP000092993"/>
    </source>
</evidence>
<protein>
    <recommendedName>
        <fullName evidence="2">Nitrogen regulatory protein areA GATA-like domain-containing protein</fullName>
    </recommendedName>
</protein>
<dbReference type="GO" id="GO:0005737">
    <property type="term" value="C:cytoplasm"/>
    <property type="evidence" value="ECO:0007669"/>
    <property type="project" value="TreeGrafter"/>
</dbReference>
<feature type="compositionally biased region" description="Pro residues" evidence="1">
    <location>
        <begin position="355"/>
        <end position="371"/>
    </location>
</feature>
<dbReference type="GO" id="GO:0031930">
    <property type="term" value="P:mitochondria-nucleus signaling pathway"/>
    <property type="evidence" value="ECO:0007669"/>
    <property type="project" value="TreeGrafter"/>
</dbReference>
<dbReference type="InterPro" id="IPR013860">
    <property type="entry name" value="AreA_GATA"/>
</dbReference>
<feature type="region of interest" description="Disordered" evidence="1">
    <location>
        <begin position="54"/>
        <end position="94"/>
    </location>
</feature>
<dbReference type="OrthoDB" id="515401at2759"/>
<gene>
    <name evidence="3" type="ORF">A0H81_13862</name>
</gene>
<dbReference type="PANTHER" id="PTHR28014:SF1">
    <property type="entry name" value="NEGATIVE REGULATOR OF RAS-CAMP PATHWAY"/>
    <property type="match status" value="1"/>
</dbReference>
<evidence type="ECO:0000256" key="1">
    <source>
        <dbReference type="SAM" id="MobiDB-lite"/>
    </source>
</evidence>
<dbReference type="AlphaFoldDB" id="A0A1C7LNN1"/>
<dbReference type="GO" id="GO:0006808">
    <property type="term" value="P:regulation of nitrogen utilization"/>
    <property type="evidence" value="ECO:0007669"/>
    <property type="project" value="TreeGrafter"/>
</dbReference>
<dbReference type="PANTHER" id="PTHR28014">
    <property type="entry name" value="NEGATIVE REGULATOR OF RAS-CAMP PATHWAY"/>
    <property type="match status" value="1"/>
</dbReference>
<reference evidence="3 4" key="1">
    <citation type="submission" date="2016-03" db="EMBL/GenBank/DDBJ databases">
        <title>Whole genome sequencing of Grifola frondosa 9006-11.</title>
        <authorList>
            <person name="Min B."/>
            <person name="Park H."/>
            <person name="Kim J.-G."/>
            <person name="Cho H."/>
            <person name="Oh Y.-L."/>
            <person name="Kong W.-S."/>
            <person name="Choi I.-G."/>
        </authorList>
    </citation>
    <scope>NUCLEOTIDE SEQUENCE [LARGE SCALE GENOMIC DNA]</scope>
    <source>
        <strain evidence="3 4">9006-11</strain>
    </source>
</reference>
<sequence>MAGLGSCCFSECDFCGCGVRPVLQPNREPGAFQQTASARLCQVSPLFITNGHRLPPAPPPAVPPSPTTALVVPTEAPHRHRSSPDRYQPSPSLNADGTRFPSYLLLLRLNPLAAATPPALVSAFFSPRCILTLSAIARTIMIAHFPSPILSVAADAVKDLEGEDALSGLWALFTKCKESLKDGRRLENISWRLWYREMAASHHSPSSSPGPYLHLFQRNEVLLQSRQYRKMASPSSKHKYADVARAHRRYDNGALLARKHPYADRFLRWSSTKHRERPHGANKVTWLSGRRKNDSGHLTGQARCAAALAVFLWGGPTDAATHRSAATRSSITHGPTPCHTPIWCPRVVVVNPPHIPPLRLPRTSPIPPRRPQPLRTD</sequence>
<dbReference type="Proteomes" id="UP000092993">
    <property type="component" value="Unassembled WGS sequence"/>
</dbReference>